<evidence type="ECO:0000313" key="2">
    <source>
        <dbReference type="EMBL" id="CAK0906813.1"/>
    </source>
</evidence>
<feature type="domain" description="HTH OST-type" evidence="1">
    <location>
        <begin position="221"/>
        <end position="301"/>
    </location>
</feature>
<name>A0ABN9Y6W3_9DINO</name>
<dbReference type="PROSITE" id="PS51644">
    <property type="entry name" value="HTH_OST"/>
    <property type="match status" value="1"/>
</dbReference>
<gene>
    <name evidence="2" type="ORF">PCOR1329_LOCUS82004</name>
</gene>
<dbReference type="InterPro" id="IPR025677">
    <property type="entry name" value="OST-HTH-assoc_dom"/>
</dbReference>
<keyword evidence="3" id="KW-1185">Reference proteome</keyword>
<dbReference type="EMBL" id="CAUYUJ010021749">
    <property type="protein sequence ID" value="CAK0906813.1"/>
    <property type="molecule type" value="Genomic_DNA"/>
</dbReference>
<protein>
    <recommendedName>
        <fullName evidence="1">HTH OST-type domain-containing protein</fullName>
    </recommendedName>
</protein>
<comment type="caution">
    <text evidence="2">The sequence shown here is derived from an EMBL/GenBank/DDBJ whole genome shotgun (WGS) entry which is preliminary data.</text>
</comment>
<evidence type="ECO:0000259" key="1">
    <source>
        <dbReference type="PROSITE" id="PS51644"/>
    </source>
</evidence>
<dbReference type="Proteomes" id="UP001189429">
    <property type="component" value="Unassembled WGS sequence"/>
</dbReference>
<proteinExistence type="predicted"/>
<reference evidence="2" key="1">
    <citation type="submission" date="2023-10" db="EMBL/GenBank/DDBJ databases">
        <authorList>
            <person name="Chen Y."/>
            <person name="Shah S."/>
            <person name="Dougan E. K."/>
            <person name="Thang M."/>
            <person name="Chan C."/>
        </authorList>
    </citation>
    <scope>NUCLEOTIDE SEQUENCE [LARGE SCALE GENOMIC DNA]</scope>
</reference>
<accession>A0ABN9Y6W3</accession>
<dbReference type="Pfam" id="PF14418">
    <property type="entry name" value="OHA"/>
    <property type="match status" value="1"/>
</dbReference>
<dbReference type="InterPro" id="IPR025605">
    <property type="entry name" value="OST-HTH/LOTUS_dom"/>
</dbReference>
<evidence type="ECO:0000313" key="3">
    <source>
        <dbReference type="Proteomes" id="UP001189429"/>
    </source>
</evidence>
<organism evidence="2 3">
    <name type="scientific">Prorocentrum cordatum</name>
    <dbReference type="NCBI Taxonomy" id="2364126"/>
    <lineage>
        <taxon>Eukaryota</taxon>
        <taxon>Sar</taxon>
        <taxon>Alveolata</taxon>
        <taxon>Dinophyceae</taxon>
        <taxon>Prorocentrales</taxon>
        <taxon>Prorocentraceae</taxon>
        <taxon>Prorocentrum</taxon>
    </lineage>
</organism>
<sequence>MVHSQSDDIQAAAHFRPAPAHVVAAVASLYKNRLKPFGRILIKRVGELAADITANGAHCVSTAEGFIPRIDSKHLLRICRQCPQLRVEDLDYGEYAAVLVGWPPAFVDIDSTDDPYPQDLWVDLRAYFDGPADSHPPLPGSRYNSARALKARNLPCLQDLCLGEVCHVLALAVSQKKVLGHSRGHIVPYRRSENGRKTFCAGMALPVNGGKLVSSGLVVATWAQLTQGLQELLADSSDKGASGIPIPNVKRLFRSRLGLELSETALGHLRVQDLLQDARLRSVCEIRRQGAKNNFVVVGRPAAPPDEGAPSTLPGAVLHYEAPVRKVEPTCKHAPPSPGPCRESGQPVWISPTLLESIWPRS</sequence>